<evidence type="ECO:0000313" key="3">
    <source>
        <dbReference type="Proteomes" id="UP000784294"/>
    </source>
</evidence>
<protein>
    <submittedName>
        <fullName evidence="2">Uncharacterized protein</fullName>
    </submittedName>
</protein>
<reference evidence="2" key="1">
    <citation type="submission" date="2018-11" db="EMBL/GenBank/DDBJ databases">
        <authorList>
            <consortium name="Pathogen Informatics"/>
        </authorList>
    </citation>
    <scope>NUCLEOTIDE SEQUENCE</scope>
</reference>
<organism evidence="2 3">
    <name type="scientific">Protopolystoma xenopodis</name>
    <dbReference type="NCBI Taxonomy" id="117903"/>
    <lineage>
        <taxon>Eukaryota</taxon>
        <taxon>Metazoa</taxon>
        <taxon>Spiralia</taxon>
        <taxon>Lophotrochozoa</taxon>
        <taxon>Platyhelminthes</taxon>
        <taxon>Monogenea</taxon>
        <taxon>Polyopisthocotylea</taxon>
        <taxon>Polystomatidea</taxon>
        <taxon>Polystomatidae</taxon>
        <taxon>Protopolystoma</taxon>
    </lineage>
</organism>
<sequence>MPVPLDLASMPKLPIDQHQFQTNSFASEGPNISSRRARSLALSTTEKPFDQCDDPITRCRHRYTTRSLRKTSTKSTCQTKSAIDEGAQRQAQIQQEMRFLSLRMDGLEVIASSIKVDCIEILCTFHCMA</sequence>
<dbReference type="Proteomes" id="UP000784294">
    <property type="component" value="Unassembled WGS sequence"/>
</dbReference>
<proteinExistence type="predicted"/>
<feature type="compositionally biased region" description="Polar residues" evidence="1">
    <location>
        <begin position="23"/>
        <end position="32"/>
    </location>
</feature>
<evidence type="ECO:0000313" key="2">
    <source>
        <dbReference type="EMBL" id="VEL14017.1"/>
    </source>
</evidence>
<dbReference type="AlphaFoldDB" id="A0A3S5B5T4"/>
<dbReference type="EMBL" id="CAAALY010019733">
    <property type="protein sequence ID" value="VEL14017.1"/>
    <property type="molecule type" value="Genomic_DNA"/>
</dbReference>
<accession>A0A3S5B5T4</accession>
<gene>
    <name evidence="2" type="ORF">PXEA_LOCUS7457</name>
</gene>
<comment type="caution">
    <text evidence="2">The sequence shown here is derived from an EMBL/GenBank/DDBJ whole genome shotgun (WGS) entry which is preliminary data.</text>
</comment>
<evidence type="ECO:0000256" key="1">
    <source>
        <dbReference type="SAM" id="MobiDB-lite"/>
    </source>
</evidence>
<keyword evidence="3" id="KW-1185">Reference proteome</keyword>
<name>A0A3S5B5T4_9PLAT</name>
<feature type="region of interest" description="Disordered" evidence="1">
    <location>
        <begin position="23"/>
        <end position="44"/>
    </location>
</feature>